<dbReference type="InterPro" id="IPR050630">
    <property type="entry name" value="WD_repeat_EMAP"/>
</dbReference>
<dbReference type="GeneID" id="100375410"/>
<feature type="transmembrane region" description="Helical" evidence="5">
    <location>
        <begin position="911"/>
        <end position="932"/>
    </location>
</feature>
<name>A0ABM0LWB9_SACKO</name>
<keyword evidence="5" id="KW-0812">Transmembrane</keyword>
<dbReference type="Pfam" id="PF23409">
    <property type="entry name" value="Beta-prop_EML"/>
    <property type="match status" value="1"/>
</dbReference>
<reference evidence="9" key="1">
    <citation type="submission" date="2025-08" db="UniProtKB">
        <authorList>
            <consortium name="RefSeq"/>
        </authorList>
    </citation>
    <scope>IDENTIFICATION</scope>
    <source>
        <tissue evidence="9">Testes</tissue>
    </source>
</reference>
<feature type="compositionally biased region" description="Low complexity" evidence="4">
    <location>
        <begin position="598"/>
        <end position="609"/>
    </location>
</feature>
<feature type="compositionally biased region" description="Basic residues" evidence="4">
    <location>
        <begin position="57"/>
        <end position="69"/>
    </location>
</feature>
<evidence type="ECO:0000256" key="3">
    <source>
        <dbReference type="ARBA" id="ARBA00022737"/>
    </source>
</evidence>
<dbReference type="PANTHER" id="PTHR13720:SF58">
    <property type="entry name" value="HELP DOMAIN-CONTAINING PROTEIN"/>
    <property type="match status" value="1"/>
</dbReference>
<evidence type="ECO:0000256" key="4">
    <source>
        <dbReference type="SAM" id="MobiDB-lite"/>
    </source>
</evidence>
<feature type="transmembrane region" description="Helical" evidence="5">
    <location>
        <begin position="1177"/>
        <end position="1200"/>
    </location>
</feature>
<dbReference type="InterPro" id="IPR005108">
    <property type="entry name" value="HELP"/>
</dbReference>
<feature type="region of interest" description="Disordered" evidence="4">
    <location>
        <begin position="320"/>
        <end position="447"/>
    </location>
</feature>
<dbReference type="InterPro" id="IPR011047">
    <property type="entry name" value="Quinoprotein_ADH-like_sf"/>
</dbReference>
<dbReference type="InterPro" id="IPR011992">
    <property type="entry name" value="EF-hand-dom_pair"/>
</dbReference>
<feature type="compositionally biased region" description="Polar residues" evidence="4">
    <location>
        <begin position="698"/>
        <end position="726"/>
    </location>
</feature>
<feature type="region of interest" description="Disordered" evidence="4">
    <location>
        <begin position="1"/>
        <end position="31"/>
    </location>
</feature>
<feature type="compositionally biased region" description="Basic residues" evidence="4">
    <location>
        <begin position="1"/>
        <end position="10"/>
    </location>
</feature>
<keyword evidence="5" id="KW-0472">Membrane</keyword>
<dbReference type="SUPFAM" id="SSF47473">
    <property type="entry name" value="EF-hand"/>
    <property type="match status" value="1"/>
</dbReference>
<dbReference type="SUPFAM" id="SSF50998">
    <property type="entry name" value="Quinoprotein alcohol dehydrogenase-like"/>
    <property type="match status" value="1"/>
</dbReference>
<feature type="region of interest" description="Disordered" evidence="4">
    <location>
        <begin position="536"/>
        <end position="772"/>
    </location>
</feature>
<dbReference type="Pfam" id="PF23414">
    <property type="entry name" value="Beta-prop_EML_2"/>
    <property type="match status" value="1"/>
</dbReference>
<sequence length="1500" mass="165172">MPQKPGHHGSLRTGPSTKHKKMAAGSSGLNVSLNGSFNLSSSLISSDFPWHDEKKSGGRKRIGSSKRRAPLSTADGGPPTGFATLMEIDGVDPDEELQQQLKDPLQEISRQRLRAIRINFRRLGGNVENRITGKELWSVFMEHNIKVSGRVFQLILNKYEDQFGVDYEKLWKFMVEAQKLTGRDSVQATNRLNNSFSHLHSSSLSEYDGEDMNMLVRLHRALQNSSEFELDDLRMKKICEEFHLPVHGGLLNSLLNRCDDEKNGQISWPEFMTFLERAEMIMLDPATGKPEMIHAPVRPISGRLRPKSSRIRGTEIKEEVAVNPSTTNAATTSSSGNAGGNATPTANRKSRFDFTIGSEGTGSLADKEKVESPREKKAHATSLDKKALDSPREKTVQETKKEITSTAPRKETESKEKKVTDSKIPESPREKESDRTEEKKSGTAVNRKQGIAIAVPVETMHSDEGMKIIDKTSAAEKTVVKESPPINVPVVAAANTPVSNMDTKIKTESSMKLTTAAEIHTADDMVEPIVVPAHSVDANKKSEASGLIDATPKIDAPVKDKNVKSESKIDNENTKKNESENVNNKNGRDSPRDDISVKTSSRQSSAKRSSQTKKETDVGTNKPSNKLDKKPTAKGKPRPFTGTSIQSNKSQKKNGSVANLSKDDKNKKGGGNRTPKNSTSTNAASTEHSKGKVHGANSGETMSVSTTYSIQTSDSHTVNENNLNKNTKVDNKVENTGMKKNISSSSLASSTSMPDGAINSNNSAYEHDLGSSHSSELLKPLLVPDVNENSQSDAKDGSESLLFKKSAGSVKNTGGFLNSVKNLFGGNKNKEANQEMIPIVTVNSPEPSSESDQAPPPPGGAINEVSVRGRDMKYYVPDVYYSKNISPYSPKEKLELDWIYGYRGNDCRCNIYVLSSGEVVYFVATFVVIYNVQTRKQRYYKEHTADIRSIAIHPNKVTLATGQSAQDKVDAHIRIWQSDTLQTIQILGVGLIQNAVMCLAFSQFQSHTMFVWDINVGKQITQTSVYTDAICQVAFHPKNPNVLVTVGKEHQVWWEIKTENGKTAIEEMMKADFEDKWMRAKYVICLMFKSNGDLITGDSNGTIYVWHDGGNTISQAIKHAHDGPVFSLLMIRNHLVSGGRDGLILSWTWGKSFDQSGSMQLPKSEGGIRMLCNCKEFLFIGSTLNCILTCNIALTGAPLMGISSLHKKPMTQGHYDDVRALTTYPNNSQQGLFVTAGYDGIISMYDAHNHETVWKYNVKGINILCFDIHHAGKMLALGIRDASLCIVDIRGGHEVNELCKVKVSKERITCVKFSPDGTCLAVGCLDRVIYILRLENRGKKCETIGKCKGHASAISGIDWSVDKPFGNYILQSSGIDYEHAYWDGGSCEKIENPSEVRNVEWVSHNCRVGYPVIGVWGESSNGNQIHALDRSYNHKLLATVNDNKEIMLYNYPCCSPVTLLVKGEFNVAESNVVGMAIIIRGDEDAVSMVTDGSIDVWEKI</sequence>
<dbReference type="PANTHER" id="PTHR13720">
    <property type="entry name" value="WD-40 REPEAT PROTEIN"/>
    <property type="match status" value="1"/>
</dbReference>
<feature type="region of interest" description="Disordered" evidence="4">
    <location>
        <begin position="842"/>
        <end position="864"/>
    </location>
</feature>
<evidence type="ECO:0000256" key="5">
    <source>
        <dbReference type="SAM" id="Phobius"/>
    </source>
</evidence>
<keyword evidence="5" id="KW-1133">Transmembrane helix</keyword>
<keyword evidence="2" id="KW-0853">WD repeat</keyword>
<feature type="compositionally biased region" description="Low complexity" evidence="4">
    <location>
        <begin position="743"/>
        <end position="752"/>
    </location>
</feature>
<dbReference type="SMART" id="SM00320">
    <property type="entry name" value="WD40"/>
    <property type="match status" value="9"/>
</dbReference>
<dbReference type="InterPro" id="IPR001680">
    <property type="entry name" value="WD40_rpt"/>
</dbReference>
<dbReference type="Gene3D" id="2.130.10.10">
    <property type="entry name" value="YVTN repeat-like/Quinoprotein amine dehydrogenase"/>
    <property type="match status" value="2"/>
</dbReference>
<dbReference type="RefSeq" id="XP_006812060.1">
    <property type="nucleotide sequence ID" value="XM_006811997.1"/>
</dbReference>
<dbReference type="InterPro" id="IPR055442">
    <property type="entry name" value="Beta-prop_EML-like_2nd"/>
</dbReference>
<organism evidence="8 9">
    <name type="scientific">Saccoglossus kowalevskii</name>
    <name type="common">Acorn worm</name>
    <dbReference type="NCBI Taxonomy" id="10224"/>
    <lineage>
        <taxon>Eukaryota</taxon>
        <taxon>Metazoa</taxon>
        <taxon>Hemichordata</taxon>
        <taxon>Enteropneusta</taxon>
        <taxon>Harrimaniidae</taxon>
        <taxon>Saccoglossus</taxon>
    </lineage>
</organism>
<evidence type="ECO:0000313" key="8">
    <source>
        <dbReference type="Proteomes" id="UP000694865"/>
    </source>
</evidence>
<comment type="similarity">
    <text evidence="1">Belongs to the WD repeat EMAP family.</text>
</comment>
<protein>
    <submittedName>
        <fullName evidence="9">Uncharacterized protein LOC100375410</fullName>
    </submittedName>
</protein>
<feature type="compositionally biased region" description="Basic and acidic residues" evidence="4">
    <location>
        <begin position="382"/>
        <end position="441"/>
    </location>
</feature>
<feature type="compositionally biased region" description="Polar residues" evidence="4">
    <location>
        <begin position="641"/>
        <end position="659"/>
    </location>
</feature>
<evidence type="ECO:0000259" key="7">
    <source>
        <dbReference type="Pfam" id="PF23414"/>
    </source>
</evidence>
<evidence type="ECO:0000313" key="9">
    <source>
        <dbReference type="RefSeq" id="XP_006812060.1"/>
    </source>
</evidence>
<dbReference type="InterPro" id="IPR015943">
    <property type="entry name" value="WD40/YVTN_repeat-like_dom_sf"/>
</dbReference>
<evidence type="ECO:0000256" key="1">
    <source>
        <dbReference type="ARBA" id="ARBA00006489"/>
    </source>
</evidence>
<dbReference type="InterPro" id="IPR055439">
    <property type="entry name" value="Beta-prop_EML_1st"/>
</dbReference>
<dbReference type="Pfam" id="PF03451">
    <property type="entry name" value="HELP"/>
    <property type="match status" value="1"/>
</dbReference>
<evidence type="ECO:0000256" key="2">
    <source>
        <dbReference type="ARBA" id="ARBA00022574"/>
    </source>
</evidence>
<keyword evidence="3" id="KW-0677">Repeat</keyword>
<dbReference type="Proteomes" id="UP000694865">
    <property type="component" value="Unplaced"/>
</dbReference>
<feature type="compositionally biased region" description="Polar residues" evidence="4">
    <location>
        <begin position="674"/>
        <end position="686"/>
    </location>
</feature>
<evidence type="ECO:0000259" key="6">
    <source>
        <dbReference type="Pfam" id="PF23409"/>
    </source>
</evidence>
<feature type="region of interest" description="Disordered" evidence="4">
    <location>
        <begin position="44"/>
        <end position="80"/>
    </location>
</feature>
<feature type="compositionally biased region" description="Basic and acidic residues" evidence="4">
    <location>
        <begin position="365"/>
        <end position="375"/>
    </location>
</feature>
<feature type="domain" description="EML-like second beta-propeller" evidence="7">
    <location>
        <begin position="1220"/>
        <end position="1456"/>
    </location>
</feature>
<feature type="compositionally biased region" description="Basic and acidic residues" evidence="4">
    <location>
        <begin position="586"/>
        <end position="596"/>
    </location>
</feature>
<gene>
    <name evidence="9" type="primary">LOC100375410</name>
</gene>
<feature type="compositionally biased region" description="Low complexity" evidence="4">
    <location>
        <begin position="325"/>
        <end position="343"/>
    </location>
</feature>
<keyword evidence="8" id="KW-1185">Reference proteome</keyword>
<feature type="compositionally biased region" description="Basic and acidic residues" evidence="4">
    <location>
        <begin position="556"/>
        <end position="579"/>
    </location>
</feature>
<accession>A0ABM0LWB9</accession>
<feature type="compositionally biased region" description="Polar residues" evidence="4">
    <location>
        <begin position="842"/>
        <end position="852"/>
    </location>
</feature>
<feature type="domain" description="EML-like first beta-propeller" evidence="6">
    <location>
        <begin position="936"/>
        <end position="1189"/>
    </location>
</feature>
<proteinExistence type="inferred from homology"/>